<organism evidence="7 8">
    <name type="scientific">Candidatus Uhrbacteria bacterium RIFOXYB2_FULL_57_15</name>
    <dbReference type="NCBI Taxonomy" id="1802422"/>
    <lineage>
        <taxon>Bacteria</taxon>
        <taxon>Candidatus Uhriibacteriota</taxon>
    </lineage>
</organism>
<reference evidence="7 8" key="1">
    <citation type="journal article" date="2016" name="Nat. Commun.">
        <title>Thousands of microbial genomes shed light on interconnected biogeochemical processes in an aquifer system.</title>
        <authorList>
            <person name="Anantharaman K."/>
            <person name="Brown C.T."/>
            <person name="Hug L.A."/>
            <person name="Sharon I."/>
            <person name="Castelle C.J."/>
            <person name="Probst A.J."/>
            <person name="Thomas B.C."/>
            <person name="Singh A."/>
            <person name="Wilkins M.J."/>
            <person name="Karaoz U."/>
            <person name="Brodie E.L."/>
            <person name="Williams K.H."/>
            <person name="Hubbard S.S."/>
            <person name="Banfield J.F."/>
        </authorList>
    </citation>
    <scope>NUCLEOTIDE SEQUENCE [LARGE SCALE GENOMIC DNA]</scope>
</reference>
<keyword evidence="6" id="KW-0066">ATP synthesis</keyword>
<comment type="caution">
    <text evidence="7">The sequence shown here is derived from an EMBL/GenBank/DDBJ whole genome shotgun (WGS) entry which is preliminary data.</text>
</comment>
<dbReference type="InterPro" id="IPR000711">
    <property type="entry name" value="ATPase_OSCP/dsu"/>
</dbReference>
<gene>
    <name evidence="7" type="ORF">A2304_03625</name>
</gene>
<protein>
    <submittedName>
        <fullName evidence="7">Uncharacterized protein</fullName>
    </submittedName>
</protein>
<proteinExistence type="predicted"/>
<evidence type="ECO:0000256" key="6">
    <source>
        <dbReference type="ARBA" id="ARBA00023310"/>
    </source>
</evidence>
<evidence type="ECO:0000256" key="2">
    <source>
        <dbReference type="ARBA" id="ARBA00022448"/>
    </source>
</evidence>
<evidence type="ECO:0000256" key="1">
    <source>
        <dbReference type="ARBA" id="ARBA00004370"/>
    </source>
</evidence>
<sequence length="117" mass="12937">MKVSTKQWTDAIVQASEGKSERQLKTIAGELIRELARRGELGRVRDVIRRLTTTVVAETAYPLQAATRKAIEEAAAAPVKEIVNPDLIGGMRLRMNDRVLDGSIAGQLERLKRTLAE</sequence>
<keyword evidence="5" id="KW-0472">Membrane</keyword>
<dbReference type="EMBL" id="MGFE01000022">
    <property type="protein sequence ID" value="OGL98174.1"/>
    <property type="molecule type" value="Genomic_DNA"/>
</dbReference>
<dbReference type="GO" id="GO:0046933">
    <property type="term" value="F:proton-transporting ATP synthase activity, rotational mechanism"/>
    <property type="evidence" value="ECO:0007669"/>
    <property type="project" value="InterPro"/>
</dbReference>
<keyword evidence="4" id="KW-0406">Ion transport</keyword>
<accession>A0A1F7W7V8</accession>
<evidence type="ECO:0000256" key="3">
    <source>
        <dbReference type="ARBA" id="ARBA00022781"/>
    </source>
</evidence>
<comment type="subcellular location">
    <subcellularLocation>
        <location evidence="1">Membrane</location>
    </subcellularLocation>
</comment>
<dbReference type="AlphaFoldDB" id="A0A1F7W7V8"/>
<dbReference type="PRINTS" id="PR00125">
    <property type="entry name" value="ATPASEDELTA"/>
</dbReference>
<keyword evidence="3" id="KW-0375">Hydrogen ion transport</keyword>
<evidence type="ECO:0000313" key="7">
    <source>
        <dbReference type="EMBL" id="OGL98174.1"/>
    </source>
</evidence>
<evidence type="ECO:0000256" key="4">
    <source>
        <dbReference type="ARBA" id="ARBA00023065"/>
    </source>
</evidence>
<dbReference type="Pfam" id="PF00213">
    <property type="entry name" value="OSCP"/>
    <property type="match status" value="1"/>
</dbReference>
<name>A0A1F7W7V8_9BACT</name>
<dbReference type="GO" id="GO:0016020">
    <property type="term" value="C:membrane"/>
    <property type="evidence" value="ECO:0007669"/>
    <property type="project" value="UniProtKB-SubCell"/>
</dbReference>
<dbReference type="Proteomes" id="UP000176501">
    <property type="component" value="Unassembled WGS sequence"/>
</dbReference>
<evidence type="ECO:0000256" key="5">
    <source>
        <dbReference type="ARBA" id="ARBA00023136"/>
    </source>
</evidence>
<keyword evidence="2" id="KW-0813">Transport</keyword>
<evidence type="ECO:0000313" key="8">
    <source>
        <dbReference type="Proteomes" id="UP000176501"/>
    </source>
</evidence>